<comment type="caution">
    <text evidence="3">The sequence shown here is derived from an EMBL/GenBank/DDBJ whole genome shotgun (WGS) entry which is preliminary data.</text>
</comment>
<proteinExistence type="predicted"/>
<dbReference type="RefSeq" id="WP_380912016.1">
    <property type="nucleotide sequence ID" value="NZ_JBHTLS010000128.1"/>
</dbReference>
<gene>
    <name evidence="3" type="ORF">ACFQ24_13505</name>
</gene>
<dbReference type="Proteomes" id="UP001597203">
    <property type="component" value="Unassembled WGS sequence"/>
</dbReference>
<evidence type="ECO:0000259" key="2">
    <source>
        <dbReference type="Pfam" id="PF00933"/>
    </source>
</evidence>
<dbReference type="InterPro" id="IPR017853">
    <property type="entry name" value="GH"/>
</dbReference>
<evidence type="ECO:0000256" key="1">
    <source>
        <dbReference type="ARBA" id="ARBA00022801"/>
    </source>
</evidence>
<accession>A0ABW3NZM5</accession>
<dbReference type="Gene3D" id="3.20.20.300">
    <property type="entry name" value="Glycoside hydrolase, family 3, N-terminal domain"/>
    <property type="match status" value="1"/>
</dbReference>
<evidence type="ECO:0000313" key="4">
    <source>
        <dbReference type="Proteomes" id="UP001597203"/>
    </source>
</evidence>
<keyword evidence="4" id="KW-1185">Reference proteome</keyword>
<dbReference type="Pfam" id="PF00933">
    <property type="entry name" value="Glyco_hydro_3"/>
    <property type="match status" value="1"/>
</dbReference>
<sequence>MLGKLSLEEKVGQMIQADTASIKPEDLVKYPLGSILAGGSSPPIAAPDRSPAGPWIATVHAFNQVAMENRPDHVPIPIMFGIDAVHGNNNVVGATLRTAEQYSATLAAG</sequence>
<dbReference type="GO" id="GO:0016787">
    <property type="term" value="F:hydrolase activity"/>
    <property type="evidence" value="ECO:0007669"/>
    <property type="project" value="UniProtKB-KW"/>
</dbReference>
<dbReference type="EMBL" id="JBHTLS010000128">
    <property type="protein sequence ID" value="MFD1105876.1"/>
    <property type="molecule type" value="Genomic_DNA"/>
</dbReference>
<evidence type="ECO:0000313" key="3">
    <source>
        <dbReference type="EMBL" id="MFD1105876.1"/>
    </source>
</evidence>
<keyword evidence="1 3" id="KW-0378">Hydrolase</keyword>
<dbReference type="SUPFAM" id="SSF51445">
    <property type="entry name" value="(Trans)glycosidases"/>
    <property type="match status" value="1"/>
</dbReference>
<organism evidence="3 4">
    <name type="scientific">Sphingobium olei</name>
    <dbReference type="NCBI Taxonomy" id="420955"/>
    <lineage>
        <taxon>Bacteria</taxon>
        <taxon>Pseudomonadati</taxon>
        <taxon>Pseudomonadota</taxon>
        <taxon>Alphaproteobacteria</taxon>
        <taxon>Sphingomonadales</taxon>
        <taxon>Sphingomonadaceae</taxon>
        <taxon>Sphingobium</taxon>
    </lineage>
</organism>
<protein>
    <submittedName>
        <fullName evidence="3">Glycoside hydrolase family 3 N-terminal domain-containing protein</fullName>
    </submittedName>
</protein>
<reference evidence="4" key="1">
    <citation type="journal article" date="2019" name="Int. J. Syst. Evol. Microbiol.">
        <title>The Global Catalogue of Microorganisms (GCM) 10K type strain sequencing project: providing services to taxonomists for standard genome sequencing and annotation.</title>
        <authorList>
            <consortium name="The Broad Institute Genomics Platform"/>
            <consortium name="The Broad Institute Genome Sequencing Center for Infectious Disease"/>
            <person name="Wu L."/>
            <person name="Ma J."/>
        </authorList>
    </citation>
    <scope>NUCLEOTIDE SEQUENCE [LARGE SCALE GENOMIC DNA]</scope>
    <source>
        <strain evidence="4">CCUG 54329</strain>
    </source>
</reference>
<dbReference type="InterPro" id="IPR001764">
    <property type="entry name" value="Glyco_hydro_3_N"/>
</dbReference>
<feature type="domain" description="Glycoside hydrolase family 3 N-terminal" evidence="2">
    <location>
        <begin position="7"/>
        <end position="95"/>
    </location>
</feature>
<dbReference type="PANTHER" id="PTHR30620">
    <property type="entry name" value="PERIPLASMIC BETA-GLUCOSIDASE-RELATED"/>
    <property type="match status" value="1"/>
</dbReference>
<name>A0ABW3NZM5_9SPHN</name>
<dbReference type="PANTHER" id="PTHR30620:SF77">
    <property type="entry name" value="LYSOSOMAL BETA GLUCOSIDASE-LIKE"/>
    <property type="match status" value="1"/>
</dbReference>
<dbReference type="InterPro" id="IPR051915">
    <property type="entry name" value="Cellulose_Degrad_GH3"/>
</dbReference>
<dbReference type="InterPro" id="IPR036962">
    <property type="entry name" value="Glyco_hydro_3_N_sf"/>
</dbReference>